<reference evidence="1 4" key="2">
    <citation type="submission" date="2022-05" db="EMBL/GenBank/DDBJ databases">
        <title>Genome Sequencing of Bee-Associated Microbes.</title>
        <authorList>
            <person name="Dunlap C."/>
        </authorList>
    </citation>
    <scope>NUCLEOTIDE SEQUENCE [LARGE SCALE GENOMIC DNA]</scope>
    <source>
        <strain evidence="1 4">NRRL B-23120</strain>
    </source>
</reference>
<gene>
    <name evidence="1" type="ORF">M5X16_22050</name>
    <name evidence="2" type="ORF">PC41400_28350</name>
</gene>
<evidence type="ECO:0000313" key="3">
    <source>
        <dbReference type="Proteomes" id="UP000288943"/>
    </source>
</evidence>
<sequence length="74" mass="8317">MQPITSKELDYLADSLTNEDLLIKQAANAIAHAQNPAIRQIAEHLIQSHQQHYTQILSALQQHAQLAPNQPQQQ</sequence>
<dbReference type="OrthoDB" id="2382349at2"/>
<organism evidence="2 3">
    <name type="scientific">Paenibacillus chitinolyticus</name>
    <dbReference type="NCBI Taxonomy" id="79263"/>
    <lineage>
        <taxon>Bacteria</taxon>
        <taxon>Bacillati</taxon>
        <taxon>Bacillota</taxon>
        <taxon>Bacilli</taxon>
        <taxon>Bacillales</taxon>
        <taxon>Paenibacillaceae</taxon>
        <taxon>Paenibacillus</taxon>
    </lineage>
</organism>
<protein>
    <recommendedName>
        <fullName evidence="5">Spore coat protein</fullName>
    </recommendedName>
</protein>
<dbReference type="GeneID" id="95378705"/>
<dbReference type="RefSeq" id="WP_042234255.1">
    <property type="nucleotide sequence ID" value="NZ_CP026520.1"/>
</dbReference>
<evidence type="ECO:0000313" key="2">
    <source>
        <dbReference type="EMBL" id="QAV21369.1"/>
    </source>
</evidence>
<reference evidence="2 3" key="1">
    <citation type="submission" date="2018-01" db="EMBL/GenBank/DDBJ databases">
        <title>The whole genome sequencing and assembly of Paenibacillus chitinolyticus KCCM 41400 strain.</title>
        <authorList>
            <person name="Kim J.-Y."/>
            <person name="Park M.-K."/>
            <person name="Lee Y.-J."/>
            <person name="Yi H."/>
            <person name="Bahn Y.-S."/>
            <person name="Kim J.F."/>
            <person name="Lee D.-W."/>
        </authorList>
    </citation>
    <scope>NUCLEOTIDE SEQUENCE [LARGE SCALE GENOMIC DNA]</scope>
    <source>
        <strain evidence="2 3">KCCM 41400</strain>
    </source>
</reference>
<dbReference type="InterPro" id="IPR012347">
    <property type="entry name" value="Ferritin-like"/>
</dbReference>
<proteinExistence type="predicted"/>
<evidence type="ECO:0000313" key="4">
    <source>
        <dbReference type="Proteomes" id="UP001527202"/>
    </source>
</evidence>
<evidence type="ECO:0000313" key="1">
    <source>
        <dbReference type="EMBL" id="MCY9598436.1"/>
    </source>
</evidence>
<dbReference type="Proteomes" id="UP001527202">
    <property type="component" value="Unassembled WGS sequence"/>
</dbReference>
<keyword evidence="4" id="KW-1185">Reference proteome</keyword>
<name>A0A410X439_9BACL</name>
<dbReference type="EMBL" id="CP026520">
    <property type="protein sequence ID" value="QAV21369.1"/>
    <property type="molecule type" value="Genomic_DNA"/>
</dbReference>
<accession>A0A410X439</accession>
<evidence type="ECO:0008006" key="5">
    <source>
        <dbReference type="Google" id="ProtNLM"/>
    </source>
</evidence>
<dbReference type="AlphaFoldDB" id="A0A410X439"/>
<dbReference type="Proteomes" id="UP000288943">
    <property type="component" value="Chromosome"/>
</dbReference>
<dbReference type="KEGG" id="pchi:PC41400_28350"/>
<dbReference type="Gene3D" id="1.20.1260.10">
    <property type="match status" value="1"/>
</dbReference>
<dbReference type="EMBL" id="JAMDMJ010000030">
    <property type="protein sequence ID" value="MCY9598436.1"/>
    <property type="molecule type" value="Genomic_DNA"/>
</dbReference>